<feature type="domain" description="Response regulatory" evidence="7">
    <location>
        <begin position="3"/>
        <end position="119"/>
    </location>
</feature>
<dbReference type="SUPFAM" id="SSF46894">
    <property type="entry name" value="C-terminal effector domain of the bipartite response regulators"/>
    <property type="match status" value="1"/>
</dbReference>
<dbReference type="GO" id="GO:0006355">
    <property type="term" value="P:regulation of DNA-templated transcription"/>
    <property type="evidence" value="ECO:0007669"/>
    <property type="project" value="InterPro"/>
</dbReference>
<dbReference type="PROSITE" id="PS00622">
    <property type="entry name" value="HTH_LUXR_1"/>
    <property type="match status" value="1"/>
</dbReference>
<gene>
    <name evidence="8" type="ORF">FOB72_27295</name>
</gene>
<dbReference type="InterPro" id="IPR058245">
    <property type="entry name" value="NreC/VraR/RcsB-like_REC"/>
</dbReference>
<dbReference type="CDD" id="cd17535">
    <property type="entry name" value="REC_NarL-like"/>
    <property type="match status" value="1"/>
</dbReference>
<dbReference type="AlphaFoldDB" id="A0A5P2HF73"/>
<dbReference type="InterPro" id="IPR001789">
    <property type="entry name" value="Sig_transdc_resp-reg_receiver"/>
</dbReference>
<dbReference type="PRINTS" id="PR00038">
    <property type="entry name" value="HTHLUXR"/>
</dbReference>
<dbReference type="Pfam" id="PF00072">
    <property type="entry name" value="Response_reg"/>
    <property type="match status" value="1"/>
</dbReference>
<dbReference type="SUPFAM" id="SSF52172">
    <property type="entry name" value="CheY-like"/>
    <property type="match status" value="1"/>
</dbReference>
<keyword evidence="1 5" id="KW-0597">Phosphoprotein</keyword>
<dbReference type="InterPro" id="IPR039420">
    <property type="entry name" value="WalR-like"/>
</dbReference>
<dbReference type="InterPro" id="IPR011006">
    <property type="entry name" value="CheY-like_superfamily"/>
</dbReference>
<evidence type="ECO:0000256" key="2">
    <source>
        <dbReference type="ARBA" id="ARBA00023015"/>
    </source>
</evidence>
<evidence type="ECO:0000256" key="3">
    <source>
        <dbReference type="ARBA" id="ARBA00023125"/>
    </source>
</evidence>
<accession>A0A5P2HF73</accession>
<dbReference type="Gene3D" id="1.10.10.10">
    <property type="entry name" value="Winged helix-like DNA-binding domain superfamily/Winged helix DNA-binding domain"/>
    <property type="match status" value="1"/>
</dbReference>
<dbReference type="GO" id="GO:0000160">
    <property type="term" value="P:phosphorelay signal transduction system"/>
    <property type="evidence" value="ECO:0007669"/>
    <property type="project" value="InterPro"/>
</dbReference>
<dbReference type="Proteomes" id="UP000322822">
    <property type="component" value="Chromosome 2"/>
</dbReference>
<keyword evidence="2" id="KW-0805">Transcription regulation</keyword>
<keyword evidence="3" id="KW-0238">DNA-binding</keyword>
<evidence type="ECO:0000256" key="1">
    <source>
        <dbReference type="ARBA" id="ARBA00022553"/>
    </source>
</evidence>
<dbReference type="PROSITE" id="PS50110">
    <property type="entry name" value="RESPONSE_REGULATORY"/>
    <property type="match status" value="1"/>
</dbReference>
<proteinExistence type="predicted"/>
<dbReference type="CDD" id="cd06170">
    <property type="entry name" value="LuxR_C_like"/>
    <property type="match status" value="1"/>
</dbReference>
<feature type="domain" description="HTH luxR-type" evidence="6">
    <location>
        <begin position="144"/>
        <end position="209"/>
    </location>
</feature>
<dbReference type="PANTHER" id="PTHR43214">
    <property type="entry name" value="TWO-COMPONENT RESPONSE REGULATOR"/>
    <property type="match status" value="1"/>
</dbReference>
<protein>
    <submittedName>
        <fullName evidence="8">Response regulator transcription factor</fullName>
    </submittedName>
</protein>
<evidence type="ECO:0000256" key="4">
    <source>
        <dbReference type="ARBA" id="ARBA00023163"/>
    </source>
</evidence>
<keyword evidence="4" id="KW-0804">Transcription</keyword>
<dbReference type="OrthoDB" id="9816469at2"/>
<dbReference type="EMBL" id="CP044067">
    <property type="protein sequence ID" value="QET05690.1"/>
    <property type="molecule type" value="Genomic_DNA"/>
</dbReference>
<dbReference type="GO" id="GO:0003677">
    <property type="term" value="F:DNA binding"/>
    <property type="evidence" value="ECO:0007669"/>
    <property type="project" value="UniProtKB-KW"/>
</dbReference>
<reference evidence="8 9" key="1">
    <citation type="submission" date="2019-09" db="EMBL/GenBank/DDBJ databases">
        <title>FDA dAtabase for Regulatory Grade micrObial Sequences (FDA-ARGOS): Supporting development and validation of Infectious Disease Dx tests.</title>
        <authorList>
            <person name="Sciortino C."/>
            <person name="Tallon L."/>
            <person name="Sadzewicz L."/>
            <person name="Vavikolanu K."/>
            <person name="Mehta A."/>
            <person name="Aluvathingal J."/>
            <person name="Nadendla S."/>
            <person name="Nandy P."/>
            <person name="Geyer C."/>
            <person name="Yan Y."/>
            <person name="Sichtig H."/>
        </authorList>
    </citation>
    <scope>NUCLEOTIDE SEQUENCE [LARGE SCALE GENOMIC DNA]</scope>
    <source>
        <strain evidence="8 9">FDAARGOS_664</strain>
    </source>
</reference>
<sequence>MTTILIVDDHPPVRLALRVQLSALVGLENVLEADNGQTALETVRAHKPDLVVLDLDLPRIGGLDVAMRLRTTQPDVRILVISAQDPRLFAARAWYAGAQGFCSKTEDMTGFMRCVETVLTGYTVFPSGGRHPVPLHGDLLPVEEDPALSRLSDKEVTVLQMLARGMSNKTIATSLFISNKTVSSYKTRIMAKLHVESLVDLVDFARERGLV</sequence>
<feature type="modified residue" description="4-aspartylphosphate" evidence="5">
    <location>
        <position position="54"/>
    </location>
</feature>
<dbReference type="Pfam" id="PF00196">
    <property type="entry name" value="GerE"/>
    <property type="match status" value="1"/>
</dbReference>
<dbReference type="InterPro" id="IPR016032">
    <property type="entry name" value="Sig_transdc_resp-reg_C-effctor"/>
</dbReference>
<organism evidence="8 9">
    <name type="scientific">Cupriavidus pauculus</name>
    <dbReference type="NCBI Taxonomy" id="82633"/>
    <lineage>
        <taxon>Bacteria</taxon>
        <taxon>Pseudomonadati</taxon>
        <taxon>Pseudomonadota</taxon>
        <taxon>Betaproteobacteria</taxon>
        <taxon>Burkholderiales</taxon>
        <taxon>Burkholderiaceae</taxon>
        <taxon>Cupriavidus</taxon>
    </lineage>
</organism>
<name>A0A5P2HF73_9BURK</name>
<evidence type="ECO:0000313" key="9">
    <source>
        <dbReference type="Proteomes" id="UP000322822"/>
    </source>
</evidence>
<dbReference type="SMART" id="SM00448">
    <property type="entry name" value="REC"/>
    <property type="match status" value="1"/>
</dbReference>
<evidence type="ECO:0000313" key="8">
    <source>
        <dbReference type="EMBL" id="QET05690.1"/>
    </source>
</evidence>
<evidence type="ECO:0000256" key="5">
    <source>
        <dbReference type="PROSITE-ProRule" id="PRU00169"/>
    </source>
</evidence>
<dbReference type="Gene3D" id="3.40.50.2300">
    <property type="match status" value="1"/>
</dbReference>
<evidence type="ECO:0000259" key="6">
    <source>
        <dbReference type="PROSITE" id="PS50043"/>
    </source>
</evidence>
<dbReference type="InterPro" id="IPR000792">
    <property type="entry name" value="Tscrpt_reg_LuxR_C"/>
</dbReference>
<evidence type="ECO:0000259" key="7">
    <source>
        <dbReference type="PROSITE" id="PS50110"/>
    </source>
</evidence>
<dbReference type="RefSeq" id="WP_150376096.1">
    <property type="nucleotide sequence ID" value="NZ_CP044067.1"/>
</dbReference>
<dbReference type="InterPro" id="IPR036388">
    <property type="entry name" value="WH-like_DNA-bd_sf"/>
</dbReference>
<dbReference type="SMART" id="SM00421">
    <property type="entry name" value="HTH_LUXR"/>
    <property type="match status" value="1"/>
</dbReference>
<dbReference type="PROSITE" id="PS50043">
    <property type="entry name" value="HTH_LUXR_2"/>
    <property type="match status" value="1"/>
</dbReference>
<dbReference type="PANTHER" id="PTHR43214:SF41">
    <property type="entry name" value="NITRATE_NITRITE RESPONSE REGULATOR PROTEIN NARP"/>
    <property type="match status" value="1"/>
</dbReference>